<dbReference type="AlphaFoldDB" id="A0A846ZBP5"/>
<reference evidence="3 4" key="1">
    <citation type="submission" date="2020-04" db="EMBL/GenBank/DDBJ databases">
        <title>MicrobeNet Type strains.</title>
        <authorList>
            <person name="Nicholson A.C."/>
        </authorList>
    </citation>
    <scope>NUCLEOTIDE SEQUENCE [LARGE SCALE GENOMIC DNA]</scope>
    <source>
        <strain evidence="3 4">CCUG 54536</strain>
    </source>
</reference>
<sequence>MVNNLKKTMLATAAGVAAFVGGHAAASADTVEVKSGDTLSGIAQANNTTADALAKTNNINNQNLIIAGETLTVADTKPAAISADGATYTVQAGDSLSKIAEQTGVNVATLKSLNGLAANNLVVTGQTLSLKAAATPTAATVTAAQQAPAENLTYIAAADTNHDGFMSLDEYNTFKANGGDVNQPAAKPAATVTVPENVKYIAAADTNHDGFMSADEYEAYEANGGAASQAQAPAQQAPAPAAVPENVKYIAAADSNHDGFMSAAEYQAYEANGGASSQAPAQQAAAPAANVTRMSTQAAAPVSSSAAQTIVNSLNAKRAALGLAPVHLDAGLSARAQARAENAVANGGLPTNHFSTNGEVVAIGWSAGTVINAWYNETNMMTNGTPGHQMWVTNARASAVGFGIVGNTIVGESDAGQY</sequence>
<dbReference type="CDD" id="cd00118">
    <property type="entry name" value="LysM"/>
    <property type="match status" value="2"/>
</dbReference>
<dbReference type="Proteomes" id="UP000590460">
    <property type="component" value="Unassembled WGS sequence"/>
</dbReference>
<feature type="chain" id="PRO_5032348977" evidence="1">
    <location>
        <begin position="29"/>
        <end position="418"/>
    </location>
</feature>
<dbReference type="InterPro" id="IPR035940">
    <property type="entry name" value="CAP_sf"/>
</dbReference>
<dbReference type="SUPFAM" id="SSF47473">
    <property type="entry name" value="EF-hand"/>
    <property type="match status" value="1"/>
</dbReference>
<dbReference type="PROSITE" id="PS51782">
    <property type="entry name" value="LYSM"/>
    <property type="match status" value="2"/>
</dbReference>
<feature type="domain" description="LysM" evidence="2">
    <location>
        <begin position="86"/>
        <end position="130"/>
    </location>
</feature>
<dbReference type="SUPFAM" id="SSF54106">
    <property type="entry name" value="LysM domain"/>
    <property type="match status" value="2"/>
</dbReference>
<dbReference type="Gene3D" id="1.10.238.10">
    <property type="entry name" value="EF-hand"/>
    <property type="match status" value="1"/>
</dbReference>
<dbReference type="SUPFAM" id="SSF55797">
    <property type="entry name" value="PR-1-like"/>
    <property type="match status" value="1"/>
</dbReference>
<dbReference type="EMBL" id="JAAXPO010000007">
    <property type="protein sequence ID" value="NKZ18866.1"/>
    <property type="molecule type" value="Genomic_DNA"/>
</dbReference>
<dbReference type="GO" id="GO:0005509">
    <property type="term" value="F:calcium ion binding"/>
    <property type="evidence" value="ECO:0007669"/>
    <property type="project" value="InterPro"/>
</dbReference>
<proteinExistence type="predicted"/>
<dbReference type="InterPro" id="IPR018392">
    <property type="entry name" value="LysM"/>
</dbReference>
<organism evidence="3 4">
    <name type="scientific">Leuconostoc holzapfelii</name>
    <dbReference type="NCBI Taxonomy" id="434464"/>
    <lineage>
        <taxon>Bacteria</taxon>
        <taxon>Bacillati</taxon>
        <taxon>Bacillota</taxon>
        <taxon>Bacilli</taxon>
        <taxon>Lactobacillales</taxon>
        <taxon>Lactobacillaceae</taxon>
        <taxon>Leuconostoc</taxon>
    </lineage>
</organism>
<comment type="caution">
    <text evidence="3">The sequence shown here is derived from an EMBL/GenBank/DDBJ whole genome shotgun (WGS) entry which is preliminary data.</text>
</comment>
<dbReference type="InterPro" id="IPR011992">
    <property type="entry name" value="EF-hand-dom_pair"/>
</dbReference>
<dbReference type="InterPro" id="IPR018247">
    <property type="entry name" value="EF_Hand_1_Ca_BS"/>
</dbReference>
<evidence type="ECO:0000259" key="2">
    <source>
        <dbReference type="PROSITE" id="PS51782"/>
    </source>
</evidence>
<dbReference type="Gene3D" id="3.40.33.10">
    <property type="entry name" value="CAP"/>
    <property type="match status" value="1"/>
</dbReference>
<dbReference type="PROSITE" id="PS00018">
    <property type="entry name" value="EF_HAND_1"/>
    <property type="match status" value="3"/>
</dbReference>
<dbReference type="InterPro" id="IPR002048">
    <property type="entry name" value="EF_hand_dom"/>
</dbReference>
<evidence type="ECO:0000313" key="3">
    <source>
        <dbReference type="EMBL" id="NKZ18866.1"/>
    </source>
</evidence>
<protein>
    <submittedName>
        <fullName evidence="3">LysM peptidoglycan-binding domain-containing protein</fullName>
    </submittedName>
</protein>
<dbReference type="PANTHER" id="PTHR33734">
    <property type="entry name" value="LYSM DOMAIN-CONTAINING GPI-ANCHORED PROTEIN 2"/>
    <property type="match status" value="1"/>
</dbReference>
<keyword evidence="1" id="KW-0732">Signal</keyword>
<accession>A0A846ZBP5</accession>
<dbReference type="SMART" id="SM00257">
    <property type="entry name" value="LysM"/>
    <property type="match status" value="2"/>
</dbReference>
<name>A0A846ZBP5_9LACO</name>
<dbReference type="Gene3D" id="3.10.350.10">
    <property type="entry name" value="LysM domain"/>
    <property type="match status" value="2"/>
</dbReference>
<dbReference type="InterPro" id="IPR014044">
    <property type="entry name" value="CAP_dom"/>
</dbReference>
<dbReference type="RefSeq" id="WP_168677336.1">
    <property type="nucleotide sequence ID" value="NZ_BPKV01000008.1"/>
</dbReference>
<dbReference type="Pfam" id="PF01476">
    <property type="entry name" value="LysM"/>
    <property type="match status" value="2"/>
</dbReference>
<feature type="domain" description="LysM" evidence="2">
    <location>
        <begin position="29"/>
        <end position="73"/>
    </location>
</feature>
<evidence type="ECO:0000313" key="4">
    <source>
        <dbReference type="Proteomes" id="UP000590460"/>
    </source>
</evidence>
<dbReference type="GO" id="GO:0008932">
    <property type="term" value="F:lytic endotransglycosylase activity"/>
    <property type="evidence" value="ECO:0007669"/>
    <property type="project" value="TreeGrafter"/>
</dbReference>
<dbReference type="InterPro" id="IPR036779">
    <property type="entry name" value="LysM_dom_sf"/>
</dbReference>
<evidence type="ECO:0000256" key="1">
    <source>
        <dbReference type="SAM" id="SignalP"/>
    </source>
</evidence>
<feature type="signal peptide" evidence="1">
    <location>
        <begin position="1"/>
        <end position="28"/>
    </location>
</feature>
<dbReference type="Pfam" id="PF00188">
    <property type="entry name" value="CAP"/>
    <property type="match status" value="1"/>
</dbReference>
<dbReference type="Pfam" id="PF13202">
    <property type="entry name" value="EF-hand_5"/>
    <property type="match status" value="2"/>
</dbReference>
<dbReference type="PANTHER" id="PTHR33734:SF22">
    <property type="entry name" value="MEMBRANE-BOUND LYTIC MUREIN TRANSGLYCOSYLASE D"/>
    <property type="match status" value="1"/>
</dbReference>
<gene>
    <name evidence="3" type="ORF">HF966_06730</name>
</gene>